<evidence type="ECO:0000256" key="5">
    <source>
        <dbReference type="ARBA" id="ARBA00022989"/>
    </source>
</evidence>
<dbReference type="GO" id="GO:0019646">
    <property type="term" value="P:aerobic electron transport chain"/>
    <property type="evidence" value="ECO:0007669"/>
    <property type="project" value="TreeGrafter"/>
</dbReference>
<protein>
    <submittedName>
        <fullName evidence="8">Cytochrome bd menaquinol oxidase subunit II</fullName>
    </submittedName>
</protein>
<keyword evidence="3" id="KW-1003">Cell membrane</keyword>
<dbReference type="KEGG" id="sbae:DSM104329_03230"/>
<feature type="transmembrane region" description="Helical" evidence="7">
    <location>
        <begin position="115"/>
        <end position="140"/>
    </location>
</feature>
<feature type="transmembrane region" description="Helical" evidence="7">
    <location>
        <begin position="52"/>
        <end position="72"/>
    </location>
</feature>
<keyword evidence="9" id="KW-1185">Reference proteome</keyword>
<keyword evidence="6 7" id="KW-0472">Membrane</keyword>
<evidence type="ECO:0000313" key="9">
    <source>
        <dbReference type="Proteomes" id="UP001162834"/>
    </source>
</evidence>
<reference evidence="8" key="1">
    <citation type="journal article" date="2022" name="Int. J. Syst. Evol. Microbiol.">
        <title>Pseudomonas aegrilactucae sp. nov. and Pseudomonas morbosilactucae sp. nov., pathogens causing bacterial rot of lettuce in Japan.</title>
        <authorList>
            <person name="Sawada H."/>
            <person name="Fujikawa T."/>
            <person name="Satou M."/>
        </authorList>
    </citation>
    <scope>NUCLEOTIDE SEQUENCE</scope>
    <source>
        <strain evidence="8">0166_1</strain>
    </source>
</reference>
<organism evidence="8 9">
    <name type="scientific">Capillimicrobium parvum</name>
    <dbReference type="NCBI Taxonomy" id="2884022"/>
    <lineage>
        <taxon>Bacteria</taxon>
        <taxon>Bacillati</taxon>
        <taxon>Actinomycetota</taxon>
        <taxon>Thermoleophilia</taxon>
        <taxon>Solirubrobacterales</taxon>
        <taxon>Capillimicrobiaceae</taxon>
        <taxon>Capillimicrobium</taxon>
    </lineage>
</organism>
<dbReference type="GO" id="GO:0005886">
    <property type="term" value="C:plasma membrane"/>
    <property type="evidence" value="ECO:0007669"/>
    <property type="project" value="UniProtKB-SubCell"/>
</dbReference>
<comment type="similarity">
    <text evidence="2">Belongs to the cytochrome ubiquinol oxidase subunit 2 family.</text>
</comment>
<feature type="transmembrane region" description="Helical" evidence="7">
    <location>
        <begin position="233"/>
        <end position="252"/>
    </location>
</feature>
<feature type="transmembrane region" description="Helical" evidence="7">
    <location>
        <begin position="200"/>
        <end position="218"/>
    </location>
</feature>
<name>A0A9E6XYH0_9ACTN</name>
<evidence type="ECO:0000256" key="6">
    <source>
        <dbReference type="ARBA" id="ARBA00023136"/>
    </source>
</evidence>
<feature type="transmembrane region" description="Helical" evidence="7">
    <location>
        <begin position="160"/>
        <end position="180"/>
    </location>
</feature>
<dbReference type="EMBL" id="CP087164">
    <property type="protein sequence ID" value="UGS36819.1"/>
    <property type="molecule type" value="Genomic_DNA"/>
</dbReference>
<dbReference type="GO" id="GO:0016682">
    <property type="term" value="F:oxidoreductase activity, acting on diphenols and related substances as donors, oxygen as acceptor"/>
    <property type="evidence" value="ECO:0007669"/>
    <property type="project" value="TreeGrafter"/>
</dbReference>
<evidence type="ECO:0000256" key="7">
    <source>
        <dbReference type="SAM" id="Phobius"/>
    </source>
</evidence>
<dbReference type="PANTHER" id="PTHR43141">
    <property type="entry name" value="CYTOCHROME BD2 SUBUNIT II"/>
    <property type="match status" value="1"/>
</dbReference>
<keyword evidence="4 7" id="KW-0812">Transmembrane</keyword>
<dbReference type="InterPro" id="IPR003317">
    <property type="entry name" value="Cyt-d_oxidase_su2"/>
</dbReference>
<feature type="transmembrane region" description="Helical" evidence="7">
    <location>
        <begin position="298"/>
        <end position="322"/>
    </location>
</feature>
<evidence type="ECO:0000256" key="1">
    <source>
        <dbReference type="ARBA" id="ARBA00004651"/>
    </source>
</evidence>
<gene>
    <name evidence="8" type="primary">ythB_1</name>
    <name evidence="8" type="ORF">DSM104329_03230</name>
</gene>
<sequence>MAEVCLALAIIGITAYAVLGGADLGAGLWDLTAGGDQRGGRVRGMIQRSMSPVWEANHVWLIFVLVILWTAFPEFFGSSMSTLYIPLFIAAFGIILRGAAFAVRGQAATMREARSFGAVFASSSVLVPFCLGAALGGIASGRVPVGNAAGAPIDSWVNPTSILIGVLAVVTGAYISAVYLAADAVRADLPDLVESFRTRALGAGAVAGLIAIGGLFVIRSDAHGLFDGLTSDGGLVLVLLSAAFGVLTLALVWTRRLSLARFSSAAAVGCIVVGWAFAQSPYLLPGELTLDQAAANDATLTALLISVAVGLCLLVPSLAYLYRLVLRGTLDQEFQPLDQRFRPLTADDHPKQP</sequence>
<feature type="transmembrane region" description="Helical" evidence="7">
    <location>
        <begin position="259"/>
        <end position="278"/>
    </location>
</feature>
<evidence type="ECO:0000313" key="8">
    <source>
        <dbReference type="EMBL" id="UGS36819.1"/>
    </source>
</evidence>
<dbReference type="PANTHER" id="PTHR43141:SF4">
    <property type="entry name" value="CYTOCHROME BD2 SUBUNIT II"/>
    <property type="match status" value="1"/>
</dbReference>
<accession>A0A9E6XYH0</accession>
<keyword evidence="5 7" id="KW-1133">Transmembrane helix</keyword>
<evidence type="ECO:0000256" key="3">
    <source>
        <dbReference type="ARBA" id="ARBA00022475"/>
    </source>
</evidence>
<dbReference type="RefSeq" id="WP_259310883.1">
    <property type="nucleotide sequence ID" value="NZ_CP087164.1"/>
</dbReference>
<evidence type="ECO:0000256" key="2">
    <source>
        <dbReference type="ARBA" id="ARBA00007543"/>
    </source>
</evidence>
<dbReference type="Proteomes" id="UP001162834">
    <property type="component" value="Chromosome"/>
</dbReference>
<dbReference type="AlphaFoldDB" id="A0A9E6XYH0"/>
<evidence type="ECO:0000256" key="4">
    <source>
        <dbReference type="ARBA" id="ARBA00022692"/>
    </source>
</evidence>
<dbReference type="GO" id="GO:0009055">
    <property type="term" value="F:electron transfer activity"/>
    <property type="evidence" value="ECO:0007669"/>
    <property type="project" value="TreeGrafter"/>
</dbReference>
<dbReference type="Pfam" id="PF02322">
    <property type="entry name" value="Cyt_bd_oxida_II"/>
    <property type="match status" value="1"/>
</dbReference>
<dbReference type="GO" id="GO:0070069">
    <property type="term" value="C:cytochrome complex"/>
    <property type="evidence" value="ECO:0007669"/>
    <property type="project" value="TreeGrafter"/>
</dbReference>
<feature type="transmembrane region" description="Helical" evidence="7">
    <location>
        <begin position="6"/>
        <end position="31"/>
    </location>
</feature>
<feature type="transmembrane region" description="Helical" evidence="7">
    <location>
        <begin position="84"/>
        <end position="103"/>
    </location>
</feature>
<proteinExistence type="inferred from homology"/>
<comment type="subcellular location">
    <subcellularLocation>
        <location evidence="1">Cell membrane</location>
        <topology evidence="1">Multi-pass membrane protein</topology>
    </subcellularLocation>
</comment>